<dbReference type="Proteomes" id="UP000292547">
    <property type="component" value="Plasmid unnamed"/>
</dbReference>
<evidence type="ECO:0000313" key="1">
    <source>
        <dbReference type="EMBL" id="QBJ94514.1"/>
    </source>
</evidence>
<name>A0A4P6U5U6_STRSO</name>
<keyword evidence="2" id="KW-1185">Reference proteome</keyword>
<keyword evidence="1" id="KW-0614">Plasmid</keyword>
<gene>
    <name evidence="1" type="ORF">D0Z67_29545</name>
</gene>
<dbReference type="EMBL" id="CP032230">
    <property type="protein sequence ID" value="QBJ94514.1"/>
    <property type="molecule type" value="Genomic_DNA"/>
</dbReference>
<organism evidence="1 2">
    <name type="scientific">Streptomyces seoulensis</name>
    <dbReference type="NCBI Taxonomy" id="73044"/>
    <lineage>
        <taxon>Bacteria</taxon>
        <taxon>Bacillati</taxon>
        <taxon>Actinomycetota</taxon>
        <taxon>Actinomycetes</taxon>
        <taxon>Kitasatosporales</taxon>
        <taxon>Streptomycetaceae</taxon>
        <taxon>Streptomyces</taxon>
    </lineage>
</organism>
<dbReference type="RefSeq" id="WP_031183011.1">
    <property type="nucleotide sequence ID" value="NZ_CP032230.1"/>
</dbReference>
<evidence type="ECO:0000313" key="2">
    <source>
        <dbReference type="Proteomes" id="UP000292547"/>
    </source>
</evidence>
<proteinExistence type="predicted"/>
<protein>
    <submittedName>
        <fullName evidence="1">Uncharacterized protein</fullName>
    </submittedName>
</protein>
<dbReference type="OrthoDB" id="9554182at2"/>
<dbReference type="AlphaFoldDB" id="A0A4P6U5U6"/>
<dbReference type="KEGG" id="sseo:D0Z67_29545"/>
<geneLocation type="plasmid" evidence="1">
    <name>unnamed</name>
</geneLocation>
<sequence>MDMQEINERVAQIAASGDDEEQHGMEDSLYEDVLKAIAEGAPNASELAAAALKTKDMDFSRWYA</sequence>
<dbReference type="STRING" id="73044.GCA_000725795_04905"/>
<reference evidence="1 2" key="1">
    <citation type="submission" date="2018-08" db="EMBL/GenBank/DDBJ databases">
        <title>The complete genome sequence of Streptomyces seoulensis, a pioneer strain for nickel superoxide dismutase discovery.</title>
        <authorList>
            <person name="Shin J."/>
            <person name="Lee J.-S."/>
            <person name="Lee E.-J."/>
            <person name="Youn H.-D."/>
        </authorList>
    </citation>
    <scope>NUCLEOTIDE SEQUENCE [LARGE SCALE GENOMIC DNA]</scope>
    <source>
        <strain evidence="1 2">KCTC 9819</strain>
        <plasmid evidence="1 2">unnamed</plasmid>
    </source>
</reference>
<accession>A0A4P6U5U6</accession>
<dbReference type="GeneID" id="300103039"/>